<evidence type="ECO:0000313" key="3">
    <source>
        <dbReference type="Proteomes" id="UP001501523"/>
    </source>
</evidence>
<dbReference type="InterPro" id="IPR041698">
    <property type="entry name" value="Methyltransf_25"/>
</dbReference>
<dbReference type="PANTHER" id="PTHR12843">
    <property type="entry name" value="PROTEIN-LYSINE N-METHYLTRANSFERASE METTL10"/>
    <property type="match status" value="1"/>
</dbReference>
<keyword evidence="2" id="KW-0489">Methyltransferase</keyword>
<evidence type="ECO:0000313" key="2">
    <source>
        <dbReference type="EMBL" id="GAA0713496.1"/>
    </source>
</evidence>
<organism evidence="2 3">
    <name type="scientific">Dokdonella soli</name>
    <dbReference type="NCBI Taxonomy" id="529810"/>
    <lineage>
        <taxon>Bacteria</taxon>
        <taxon>Pseudomonadati</taxon>
        <taxon>Pseudomonadota</taxon>
        <taxon>Gammaproteobacteria</taxon>
        <taxon>Lysobacterales</taxon>
        <taxon>Rhodanobacteraceae</taxon>
        <taxon>Dokdonella</taxon>
    </lineage>
</organism>
<gene>
    <name evidence="2" type="ORF">GCM10009105_16990</name>
</gene>
<evidence type="ECO:0000259" key="1">
    <source>
        <dbReference type="Pfam" id="PF13649"/>
    </source>
</evidence>
<dbReference type="GO" id="GO:0032259">
    <property type="term" value="P:methylation"/>
    <property type="evidence" value="ECO:0007669"/>
    <property type="project" value="UniProtKB-KW"/>
</dbReference>
<protein>
    <submittedName>
        <fullName evidence="2">Class I SAM-dependent methyltransferase</fullName>
    </submittedName>
</protein>
<proteinExistence type="predicted"/>
<keyword evidence="2" id="KW-0808">Transferase</keyword>
<dbReference type="InterPro" id="IPR029063">
    <property type="entry name" value="SAM-dependent_MTases_sf"/>
</dbReference>
<dbReference type="CDD" id="cd02440">
    <property type="entry name" value="AdoMet_MTases"/>
    <property type="match status" value="1"/>
</dbReference>
<dbReference type="RefSeq" id="WP_343789525.1">
    <property type="nucleotide sequence ID" value="NZ_BAAAEU010000007.1"/>
</dbReference>
<accession>A0ABN1IH76</accession>
<name>A0ABN1IH76_9GAMM</name>
<dbReference type="EMBL" id="BAAAEU010000007">
    <property type="protein sequence ID" value="GAA0713496.1"/>
    <property type="molecule type" value="Genomic_DNA"/>
</dbReference>
<reference evidence="2 3" key="1">
    <citation type="journal article" date="2019" name="Int. J. Syst. Evol. Microbiol.">
        <title>The Global Catalogue of Microorganisms (GCM) 10K type strain sequencing project: providing services to taxonomists for standard genome sequencing and annotation.</title>
        <authorList>
            <consortium name="The Broad Institute Genomics Platform"/>
            <consortium name="The Broad Institute Genome Sequencing Center for Infectious Disease"/>
            <person name="Wu L."/>
            <person name="Ma J."/>
        </authorList>
    </citation>
    <scope>NUCLEOTIDE SEQUENCE [LARGE SCALE GENOMIC DNA]</scope>
    <source>
        <strain evidence="2 3">JCM 15421</strain>
    </source>
</reference>
<dbReference type="Proteomes" id="UP001501523">
    <property type="component" value="Unassembled WGS sequence"/>
</dbReference>
<dbReference type="SUPFAM" id="SSF53335">
    <property type="entry name" value="S-adenosyl-L-methionine-dependent methyltransferases"/>
    <property type="match status" value="1"/>
</dbReference>
<dbReference type="Pfam" id="PF13649">
    <property type="entry name" value="Methyltransf_25"/>
    <property type="match status" value="1"/>
</dbReference>
<feature type="domain" description="Methyltransferase" evidence="1">
    <location>
        <begin position="46"/>
        <end position="142"/>
    </location>
</feature>
<dbReference type="Gene3D" id="3.40.50.150">
    <property type="entry name" value="Vaccinia Virus protein VP39"/>
    <property type="match status" value="1"/>
</dbReference>
<comment type="caution">
    <text evidence="2">The sequence shown here is derived from an EMBL/GenBank/DDBJ whole genome shotgun (WGS) entry which is preliminary data.</text>
</comment>
<sequence length="212" mass="23510">MNASHQMHWETVYRGKSETQTSWFRAHLEESLRLIDALALSPDAPVLDVGGGRATLVDDLLMRGFQDIAVIDLSETALAEARLRLGAQSENVRWIVGDVTETELTAAGYALWHDRAVFHFMTEAADRTRYVAAVARAVRPGGHAVIATFAMDGPERCSDLPVNRYDAAALAAVFAPHFEKIADSRNVHMTPAGREQPFTYVVLRRRHELAIT</sequence>
<keyword evidence="3" id="KW-1185">Reference proteome</keyword>
<dbReference type="GO" id="GO:0008168">
    <property type="term" value="F:methyltransferase activity"/>
    <property type="evidence" value="ECO:0007669"/>
    <property type="project" value="UniProtKB-KW"/>
</dbReference>
<dbReference type="PANTHER" id="PTHR12843:SF5">
    <property type="entry name" value="EEF1A LYSINE METHYLTRANSFERASE 2"/>
    <property type="match status" value="1"/>
</dbReference>